<comment type="caution">
    <text evidence="1">The sequence shown here is derived from an EMBL/GenBank/DDBJ whole genome shotgun (WGS) entry which is preliminary data.</text>
</comment>
<feature type="non-terminal residue" evidence="1">
    <location>
        <position position="1"/>
    </location>
</feature>
<accession>A0A699JWR2</accession>
<protein>
    <submittedName>
        <fullName evidence="1">Uncharacterized protein</fullName>
    </submittedName>
</protein>
<proteinExistence type="predicted"/>
<reference evidence="1" key="1">
    <citation type="journal article" date="2019" name="Sci. Rep.">
        <title>Draft genome of Tanacetum cinerariifolium, the natural source of mosquito coil.</title>
        <authorList>
            <person name="Yamashiro T."/>
            <person name="Shiraishi A."/>
            <person name="Satake H."/>
            <person name="Nakayama K."/>
        </authorList>
    </citation>
    <scope>NUCLEOTIDE SEQUENCE</scope>
</reference>
<evidence type="ECO:0000313" key="1">
    <source>
        <dbReference type="EMBL" id="GFA61931.1"/>
    </source>
</evidence>
<dbReference type="EMBL" id="BKCJ010456326">
    <property type="protein sequence ID" value="GFA61931.1"/>
    <property type="molecule type" value="Genomic_DNA"/>
</dbReference>
<feature type="non-terminal residue" evidence="1">
    <location>
        <position position="28"/>
    </location>
</feature>
<sequence>CLFVVGLSGKDDGESCESGGVEWRVGER</sequence>
<name>A0A699JWR2_TANCI</name>
<gene>
    <name evidence="1" type="ORF">Tci_633903</name>
</gene>
<dbReference type="AlphaFoldDB" id="A0A699JWR2"/>
<organism evidence="1">
    <name type="scientific">Tanacetum cinerariifolium</name>
    <name type="common">Dalmatian daisy</name>
    <name type="synonym">Chrysanthemum cinerariifolium</name>
    <dbReference type="NCBI Taxonomy" id="118510"/>
    <lineage>
        <taxon>Eukaryota</taxon>
        <taxon>Viridiplantae</taxon>
        <taxon>Streptophyta</taxon>
        <taxon>Embryophyta</taxon>
        <taxon>Tracheophyta</taxon>
        <taxon>Spermatophyta</taxon>
        <taxon>Magnoliopsida</taxon>
        <taxon>eudicotyledons</taxon>
        <taxon>Gunneridae</taxon>
        <taxon>Pentapetalae</taxon>
        <taxon>asterids</taxon>
        <taxon>campanulids</taxon>
        <taxon>Asterales</taxon>
        <taxon>Asteraceae</taxon>
        <taxon>Asteroideae</taxon>
        <taxon>Anthemideae</taxon>
        <taxon>Anthemidinae</taxon>
        <taxon>Tanacetum</taxon>
    </lineage>
</organism>